<sequence>MGTEVKSAGLQARSKFRGEGALLLQGSPASEGQGTLHDTATPVAQREPPRPHNPPAPRSPGYRGKAPHPAQAASRPTPRPISVSPREWRGSSQGPCHAARYPQGCCKVRGEPPGFPPPGRKTLLQAKAAERVRERPSSPPSWTRPPLFCF</sequence>
<feature type="region of interest" description="Disordered" evidence="1">
    <location>
        <begin position="130"/>
        <end position="150"/>
    </location>
</feature>
<name>A0AAV7VZX4_PLEWA</name>
<dbReference type="Proteomes" id="UP001066276">
    <property type="component" value="Chromosome 1_2"/>
</dbReference>
<evidence type="ECO:0000313" key="2">
    <source>
        <dbReference type="EMBL" id="KAJ1205913.1"/>
    </source>
</evidence>
<feature type="region of interest" description="Disordered" evidence="1">
    <location>
        <begin position="1"/>
        <end position="96"/>
    </location>
</feature>
<protein>
    <submittedName>
        <fullName evidence="2">Uncharacterized protein</fullName>
    </submittedName>
</protein>
<organism evidence="2 3">
    <name type="scientific">Pleurodeles waltl</name>
    <name type="common">Iberian ribbed newt</name>
    <dbReference type="NCBI Taxonomy" id="8319"/>
    <lineage>
        <taxon>Eukaryota</taxon>
        <taxon>Metazoa</taxon>
        <taxon>Chordata</taxon>
        <taxon>Craniata</taxon>
        <taxon>Vertebrata</taxon>
        <taxon>Euteleostomi</taxon>
        <taxon>Amphibia</taxon>
        <taxon>Batrachia</taxon>
        <taxon>Caudata</taxon>
        <taxon>Salamandroidea</taxon>
        <taxon>Salamandridae</taxon>
        <taxon>Pleurodelinae</taxon>
        <taxon>Pleurodeles</taxon>
    </lineage>
</organism>
<gene>
    <name evidence="2" type="ORF">NDU88_001334</name>
</gene>
<dbReference type="EMBL" id="JANPWB010000002">
    <property type="protein sequence ID" value="KAJ1205913.1"/>
    <property type="molecule type" value="Genomic_DNA"/>
</dbReference>
<accession>A0AAV7VZX4</accession>
<evidence type="ECO:0000256" key="1">
    <source>
        <dbReference type="SAM" id="MobiDB-lite"/>
    </source>
</evidence>
<reference evidence="2" key="1">
    <citation type="journal article" date="2022" name="bioRxiv">
        <title>Sequencing and chromosome-scale assembly of the giantPleurodeles waltlgenome.</title>
        <authorList>
            <person name="Brown T."/>
            <person name="Elewa A."/>
            <person name="Iarovenko S."/>
            <person name="Subramanian E."/>
            <person name="Araus A.J."/>
            <person name="Petzold A."/>
            <person name="Susuki M."/>
            <person name="Suzuki K.-i.T."/>
            <person name="Hayashi T."/>
            <person name="Toyoda A."/>
            <person name="Oliveira C."/>
            <person name="Osipova E."/>
            <person name="Leigh N.D."/>
            <person name="Simon A."/>
            <person name="Yun M.H."/>
        </authorList>
    </citation>
    <scope>NUCLEOTIDE SEQUENCE</scope>
    <source>
        <strain evidence="2">20211129_DDA</strain>
        <tissue evidence="2">Liver</tissue>
    </source>
</reference>
<dbReference type="AlphaFoldDB" id="A0AAV7VZX4"/>
<evidence type="ECO:0000313" key="3">
    <source>
        <dbReference type="Proteomes" id="UP001066276"/>
    </source>
</evidence>
<feature type="compositionally biased region" description="Polar residues" evidence="1">
    <location>
        <begin position="27"/>
        <end position="38"/>
    </location>
</feature>
<keyword evidence="3" id="KW-1185">Reference proteome</keyword>
<comment type="caution">
    <text evidence="2">The sequence shown here is derived from an EMBL/GenBank/DDBJ whole genome shotgun (WGS) entry which is preliminary data.</text>
</comment>
<proteinExistence type="predicted"/>